<dbReference type="Proteomes" id="UP000199076">
    <property type="component" value="Unassembled WGS sequence"/>
</dbReference>
<dbReference type="STRING" id="660518.SAMN05216218_1433"/>
<evidence type="ECO:0000313" key="2">
    <source>
        <dbReference type="Proteomes" id="UP000199076"/>
    </source>
</evidence>
<dbReference type="AlphaFoldDB" id="A0A1G7U8H8"/>
<reference evidence="2" key="1">
    <citation type="submission" date="2016-10" db="EMBL/GenBank/DDBJ databases">
        <authorList>
            <person name="Varghese N."/>
            <person name="Submissions S."/>
        </authorList>
    </citation>
    <scope>NUCLEOTIDE SEQUENCE [LARGE SCALE GENOMIC DNA]</scope>
    <source>
        <strain evidence="2">IBRC-M 10760</strain>
    </source>
</reference>
<proteinExistence type="predicted"/>
<protein>
    <submittedName>
        <fullName evidence="1">Uncharacterized protein</fullName>
    </submittedName>
</protein>
<evidence type="ECO:0000313" key="1">
    <source>
        <dbReference type="EMBL" id="SDG43724.1"/>
    </source>
</evidence>
<gene>
    <name evidence="1" type="ORF">SAMN05216218_1433</name>
</gene>
<accession>A0A1G7U8H8</accession>
<keyword evidence="2" id="KW-1185">Reference proteome</keyword>
<sequence>MRQRVQTVHDFLGTLLSVFVDESFLPVKRSLLSGNVDGTVIMEPIPTALQVKDAPFERIT</sequence>
<organism evidence="1 2">
    <name type="scientific">Halorientalis regularis</name>
    <dbReference type="NCBI Taxonomy" id="660518"/>
    <lineage>
        <taxon>Archaea</taxon>
        <taxon>Methanobacteriati</taxon>
        <taxon>Methanobacteriota</taxon>
        <taxon>Stenosarchaea group</taxon>
        <taxon>Halobacteria</taxon>
        <taxon>Halobacteriales</taxon>
        <taxon>Haloarculaceae</taxon>
        <taxon>Halorientalis</taxon>
    </lineage>
</organism>
<dbReference type="EMBL" id="FNBK01000043">
    <property type="protein sequence ID" value="SDG43724.1"/>
    <property type="molecule type" value="Genomic_DNA"/>
</dbReference>
<name>A0A1G7U8H8_9EURY</name>